<evidence type="ECO:0000313" key="1">
    <source>
        <dbReference type="EMBL" id="KAK3076916.1"/>
    </source>
</evidence>
<accession>A0ACC3DJS9</accession>
<dbReference type="EMBL" id="JAWDJW010003399">
    <property type="protein sequence ID" value="KAK3076916.1"/>
    <property type="molecule type" value="Genomic_DNA"/>
</dbReference>
<name>A0ACC3DJS9_9PEZI</name>
<sequence>PLSSTEAEFIKKDLDFVALVDPPELSGFDNLVEDILSLIPCRLTRWLFINKRNRDSTEDHLVRLYSKQRIDTFVRLIVTLLAVGLLMAPVAVLFSGRESGTMSIIVILIFTLFFSAALSIFTKAKRHEVFAATAAYLAVL</sequence>
<organism evidence="1 2">
    <name type="scientific">Coniosporium uncinatum</name>
    <dbReference type="NCBI Taxonomy" id="93489"/>
    <lineage>
        <taxon>Eukaryota</taxon>
        <taxon>Fungi</taxon>
        <taxon>Dikarya</taxon>
        <taxon>Ascomycota</taxon>
        <taxon>Pezizomycotina</taxon>
        <taxon>Dothideomycetes</taxon>
        <taxon>Dothideomycetes incertae sedis</taxon>
        <taxon>Coniosporium</taxon>
    </lineage>
</organism>
<feature type="non-terminal residue" evidence="1">
    <location>
        <position position="140"/>
    </location>
</feature>
<evidence type="ECO:0000313" key="2">
    <source>
        <dbReference type="Proteomes" id="UP001186974"/>
    </source>
</evidence>
<reference evidence="1" key="1">
    <citation type="submission" date="2024-09" db="EMBL/GenBank/DDBJ databases">
        <title>Black Yeasts Isolated from many extreme environments.</title>
        <authorList>
            <person name="Coleine C."/>
            <person name="Stajich J.E."/>
            <person name="Selbmann L."/>
        </authorList>
    </citation>
    <scope>NUCLEOTIDE SEQUENCE</scope>
    <source>
        <strain evidence="1">CCFEE 5737</strain>
    </source>
</reference>
<keyword evidence="2" id="KW-1185">Reference proteome</keyword>
<dbReference type="Proteomes" id="UP001186974">
    <property type="component" value="Unassembled WGS sequence"/>
</dbReference>
<gene>
    <name evidence="1" type="ORF">LTS18_011651</name>
</gene>
<feature type="non-terminal residue" evidence="1">
    <location>
        <position position="1"/>
    </location>
</feature>
<protein>
    <submittedName>
        <fullName evidence="1">Uncharacterized protein</fullName>
    </submittedName>
</protein>
<proteinExistence type="predicted"/>
<comment type="caution">
    <text evidence="1">The sequence shown here is derived from an EMBL/GenBank/DDBJ whole genome shotgun (WGS) entry which is preliminary data.</text>
</comment>